<keyword evidence="3" id="KW-1185">Reference proteome</keyword>
<reference evidence="2 3" key="1">
    <citation type="submission" date="2018-01" db="EMBL/GenBank/DDBJ databases">
        <title>Genome sequence of a Cantenovulum-like bacteria.</title>
        <authorList>
            <person name="Tan W.R."/>
            <person name="Lau N.-S."/>
            <person name="Go F."/>
            <person name="Amirul A.-A.A."/>
        </authorList>
    </citation>
    <scope>NUCLEOTIDE SEQUENCE [LARGE SCALE GENOMIC DNA]</scope>
    <source>
        <strain evidence="2 3">CCB-QB4</strain>
    </source>
</reference>
<evidence type="ECO:0000256" key="1">
    <source>
        <dbReference type="SAM" id="SignalP"/>
    </source>
</evidence>
<feature type="chain" id="PRO_5015398537" evidence="1">
    <location>
        <begin position="23"/>
        <end position="169"/>
    </location>
</feature>
<evidence type="ECO:0000313" key="3">
    <source>
        <dbReference type="Proteomes" id="UP000244441"/>
    </source>
</evidence>
<gene>
    <name evidence="2" type="ORF">C2869_12005</name>
</gene>
<dbReference type="RefSeq" id="WP_108603160.1">
    <property type="nucleotide sequence ID" value="NZ_CP026604.1"/>
</dbReference>
<name>A0A2S0VSB4_9ALTE</name>
<dbReference type="OrthoDB" id="6240445at2"/>
<accession>A0A2S0VSB4</accession>
<protein>
    <submittedName>
        <fullName evidence="2">Uncharacterized protein</fullName>
    </submittedName>
</protein>
<dbReference type="Proteomes" id="UP000244441">
    <property type="component" value="Chromosome"/>
</dbReference>
<keyword evidence="1" id="KW-0732">Signal</keyword>
<feature type="signal peptide" evidence="1">
    <location>
        <begin position="1"/>
        <end position="22"/>
    </location>
</feature>
<dbReference type="EMBL" id="CP026604">
    <property type="protein sequence ID" value="AWB67111.1"/>
    <property type="molecule type" value="Genomic_DNA"/>
</dbReference>
<dbReference type="AlphaFoldDB" id="A0A2S0VSB4"/>
<evidence type="ECO:0000313" key="2">
    <source>
        <dbReference type="EMBL" id="AWB67111.1"/>
    </source>
</evidence>
<proteinExistence type="predicted"/>
<sequence>MTQLIKIVITSLALLFCLPAWATFTIPGKATITYPSGVKKTVDFNFEFKAIDGQTHFIAGPFKMATSSAPEKYSIAVLLHHVANKNKDYAWVQEFGQGYFKEFSYKLGDHQIDLVKVPNRKVKGQYEFRVDGKTYLFDAKTVQIVLHFSDTGISHIELDGAIKDLAIGR</sequence>
<organism evidence="2 3">
    <name type="scientific">Saccharobesus litoralis</name>
    <dbReference type="NCBI Taxonomy" id="2172099"/>
    <lineage>
        <taxon>Bacteria</taxon>
        <taxon>Pseudomonadati</taxon>
        <taxon>Pseudomonadota</taxon>
        <taxon>Gammaproteobacteria</taxon>
        <taxon>Alteromonadales</taxon>
        <taxon>Alteromonadaceae</taxon>
        <taxon>Saccharobesus</taxon>
    </lineage>
</organism>
<dbReference type="KEGG" id="cate:C2869_12005"/>